<keyword evidence="1" id="KW-1133">Transmembrane helix</keyword>
<keyword evidence="3" id="KW-1185">Reference proteome</keyword>
<gene>
    <name evidence="2" type="ordered locus">Metfor_2451</name>
</gene>
<organism evidence="2 3">
    <name type="scientific">Methanoregula formicica (strain DSM 22288 / NBRC 105244 / SMSP)</name>
    <dbReference type="NCBI Taxonomy" id="593750"/>
    <lineage>
        <taxon>Archaea</taxon>
        <taxon>Methanobacteriati</taxon>
        <taxon>Methanobacteriota</taxon>
        <taxon>Stenosarchaea group</taxon>
        <taxon>Methanomicrobia</taxon>
        <taxon>Methanomicrobiales</taxon>
        <taxon>Methanoregulaceae</taxon>
        <taxon>Methanoregula</taxon>
    </lineage>
</organism>
<feature type="transmembrane region" description="Helical" evidence="1">
    <location>
        <begin position="180"/>
        <end position="197"/>
    </location>
</feature>
<dbReference type="InParanoid" id="L0HI37"/>
<feature type="transmembrane region" description="Helical" evidence="1">
    <location>
        <begin position="38"/>
        <end position="56"/>
    </location>
</feature>
<feature type="transmembrane region" description="Helical" evidence="1">
    <location>
        <begin position="239"/>
        <end position="260"/>
    </location>
</feature>
<evidence type="ECO:0000313" key="2">
    <source>
        <dbReference type="EMBL" id="AGB03451.1"/>
    </source>
</evidence>
<dbReference type="EMBL" id="CP003167">
    <property type="protein sequence ID" value="AGB03451.1"/>
    <property type="molecule type" value="Genomic_DNA"/>
</dbReference>
<feature type="transmembrane region" description="Helical" evidence="1">
    <location>
        <begin position="12"/>
        <end position="32"/>
    </location>
</feature>
<dbReference type="HOGENOM" id="CLU_904925_0_0_2"/>
<sequence>MTLNQQPLRGIIPIIFVLIASVLFILMGKIFFGLDAAMLSVYALFFVWTAFLISMCDRWPVQKLRQPVAGFIFLAVALIIGILHPVIMQVLGFSPDFYWPLISNLFLGIGILIAFGNKLVDGFTQPTAIALNALFCYVLAILLIQVFGMVPAIWFAIFVFVVFWLEFWPVNQIPQPAKGILAFVLIGAITLVLEYGFKAAGTDFFKPEAGLWFVLFVWWLVATSWQLETWPVKLVAQPVKAIAGLGVSIILTFASYYAIVSVFRFDPGTVGGFVWVFVAWLYTWEIVLGKWPADRSSPKEDPSATKQ</sequence>
<keyword evidence="1" id="KW-0812">Transmembrane</keyword>
<feature type="transmembrane region" description="Helical" evidence="1">
    <location>
        <begin position="68"/>
        <end position="91"/>
    </location>
</feature>
<reference evidence="2 3" key="2">
    <citation type="journal article" date="2014" name="Genome Announc.">
        <title>Complete Genome Sequence of Methanoregula formicica SMSPT, a Mesophilic Hydrogenotrophic Methanogen Isolated from a Methanogenic Upflow Anaerobic Sludge Blanket Reactor.</title>
        <authorList>
            <person name="Yamamoto K."/>
            <person name="Tamaki H."/>
            <person name="Cadillo-Quiroz H."/>
            <person name="Imachi H."/>
            <person name="Kyrpides N."/>
            <person name="Woyke T."/>
            <person name="Goodwin L."/>
            <person name="Zinder S.H."/>
            <person name="Kamagata Y."/>
            <person name="Liu W.T."/>
        </authorList>
    </citation>
    <scope>NUCLEOTIDE SEQUENCE [LARGE SCALE GENOMIC DNA]</scope>
    <source>
        <strain evidence="3">DSM 22288 / NBRC 105244 / SMSP</strain>
    </source>
</reference>
<feature type="transmembrane region" description="Helical" evidence="1">
    <location>
        <begin position="209"/>
        <end position="227"/>
    </location>
</feature>
<dbReference type="RefSeq" id="WP_015286413.1">
    <property type="nucleotide sequence ID" value="NC_019943.1"/>
</dbReference>
<proteinExistence type="predicted"/>
<evidence type="ECO:0000313" key="3">
    <source>
        <dbReference type="Proteomes" id="UP000010824"/>
    </source>
</evidence>
<protein>
    <submittedName>
        <fullName evidence="2">Uncharacterized protein</fullName>
    </submittedName>
</protein>
<dbReference type="KEGG" id="mfo:Metfor_2451"/>
<accession>L0HI37</accession>
<dbReference type="AlphaFoldDB" id="L0HI37"/>
<feature type="transmembrane region" description="Helical" evidence="1">
    <location>
        <begin position="128"/>
        <end position="146"/>
    </location>
</feature>
<dbReference type="Proteomes" id="UP000010824">
    <property type="component" value="Chromosome"/>
</dbReference>
<evidence type="ECO:0000256" key="1">
    <source>
        <dbReference type="SAM" id="Phobius"/>
    </source>
</evidence>
<keyword evidence="1" id="KW-0472">Membrane</keyword>
<feature type="transmembrane region" description="Helical" evidence="1">
    <location>
        <begin position="97"/>
        <end position="116"/>
    </location>
</feature>
<dbReference type="GeneID" id="14309843"/>
<reference evidence="3" key="1">
    <citation type="submission" date="2011-12" db="EMBL/GenBank/DDBJ databases">
        <title>Complete sequence of Methanoregula formicicum SMSP.</title>
        <authorList>
            <person name="Lucas S."/>
            <person name="Han J."/>
            <person name="Lapidus A."/>
            <person name="Cheng J.-F."/>
            <person name="Goodwin L."/>
            <person name="Pitluck S."/>
            <person name="Peters L."/>
            <person name="Ovchinnikova G."/>
            <person name="Teshima H."/>
            <person name="Detter J.C."/>
            <person name="Han C."/>
            <person name="Tapia R."/>
            <person name="Land M."/>
            <person name="Hauser L."/>
            <person name="Kyrpides N."/>
            <person name="Ivanova N."/>
            <person name="Pagani I."/>
            <person name="Imachi H."/>
            <person name="Tamaki H."/>
            <person name="Sekiguchi Y."/>
            <person name="Kamagata Y."/>
            <person name="Cadillo-Quiroz H."/>
            <person name="Zinder S."/>
            <person name="Liu W.-T."/>
            <person name="Woyke T."/>
        </authorList>
    </citation>
    <scope>NUCLEOTIDE SEQUENCE [LARGE SCALE GENOMIC DNA]</scope>
    <source>
        <strain evidence="3">DSM 22288 / NBRC 105244 / SMSP</strain>
    </source>
</reference>
<name>L0HI37_METFS</name>
<feature type="transmembrane region" description="Helical" evidence="1">
    <location>
        <begin position="272"/>
        <end position="289"/>
    </location>
</feature>